<organism evidence="3 4">
    <name type="scientific">Luoshenia tenuis</name>
    <dbReference type="NCBI Taxonomy" id="2763654"/>
    <lineage>
        <taxon>Bacteria</taxon>
        <taxon>Bacillati</taxon>
        <taxon>Bacillota</taxon>
        <taxon>Clostridia</taxon>
        <taxon>Christensenellales</taxon>
        <taxon>Christensenellaceae</taxon>
        <taxon>Luoshenia</taxon>
    </lineage>
</organism>
<reference evidence="3" key="1">
    <citation type="submission" date="2020-08" db="EMBL/GenBank/DDBJ databases">
        <title>Genome public.</title>
        <authorList>
            <person name="Liu C."/>
            <person name="Sun Q."/>
        </authorList>
    </citation>
    <scope>NUCLEOTIDE SEQUENCE</scope>
    <source>
        <strain evidence="3">NSJ-44</strain>
    </source>
</reference>
<dbReference type="Pfam" id="PF13306">
    <property type="entry name" value="LRR_5"/>
    <property type="match status" value="2"/>
</dbReference>
<dbReference type="AlphaFoldDB" id="A0A926HN23"/>
<dbReference type="InterPro" id="IPR032675">
    <property type="entry name" value="LRR_dom_sf"/>
</dbReference>
<keyword evidence="4" id="KW-1185">Reference proteome</keyword>
<accession>A0A926HN23</accession>
<evidence type="ECO:0000256" key="2">
    <source>
        <dbReference type="SAM" id="Phobius"/>
    </source>
</evidence>
<dbReference type="SUPFAM" id="SSF52058">
    <property type="entry name" value="L domain-like"/>
    <property type="match status" value="1"/>
</dbReference>
<name>A0A926HN23_9FIRM</name>
<dbReference type="InterPro" id="IPR042229">
    <property type="entry name" value="Listeria/Bacterioides_rpt_sf"/>
</dbReference>
<dbReference type="Proteomes" id="UP000654279">
    <property type="component" value="Unassembled WGS sequence"/>
</dbReference>
<gene>
    <name evidence="3" type="ORF">H8699_07165</name>
</gene>
<dbReference type="InterPro" id="IPR053139">
    <property type="entry name" value="Surface_bspA-like"/>
</dbReference>
<dbReference type="EMBL" id="JACRSO010000002">
    <property type="protein sequence ID" value="MBC8529205.1"/>
    <property type="molecule type" value="Genomic_DNA"/>
</dbReference>
<keyword evidence="2" id="KW-0472">Membrane</keyword>
<evidence type="ECO:0000256" key="1">
    <source>
        <dbReference type="ARBA" id="ARBA00004196"/>
    </source>
</evidence>
<evidence type="ECO:0000313" key="3">
    <source>
        <dbReference type="EMBL" id="MBC8529205.1"/>
    </source>
</evidence>
<comment type="subcellular location">
    <subcellularLocation>
        <location evidence="1">Cell envelope</location>
    </subcellularLocation>
</comment>
<proteinExistence type="predicted"/>
<dbReference type="Gene3D" id="2.60.40.4270">
    <property type="entry name" value="Listeria-Bacteroides repeat domain"/>
    <property type="match status" value="1"/>
</dbReference>
<dbReference type="Pfam" id="PF09479">
    <property type="entry name" value="Flg_new"/>
    <property type="match status" value="1"/>
</dbReference>
<dbReference type="RefSeq" id="WP_249285073.1">
    <property type="nucleotide sequence ID" value="NZ_JACRSO010000002.1"/>
</dbReference>
<dbReference type="InterPro" id="IPR013378">
    <property type="entry name" value="InlB-like_B-rpt"/>
</dbReference>
<feature type="transmembrane region" description="Helical" evidence="2">
    <location>
        <begin position="1034"/>
        <end position="1054"/>
    </location>
</feature>
<keyword evidence="2" id="KW-1133">Transmembrane helix</keyword>
<dbReference type="GO" id="GO:0030313">
    <property type="term" value="C:cell envelope"/>
    <property type="evidence" value="ECO:0007669"/>
    <property type="project" value="UniProtKB-SubCell"/>
</dbReference>
<dbReference type="InterPro" id="IPR026906">
    <property type="entry name" value="LRR_5"/>
</dbReference>
<protein>
    <submittedName>
        <fullName evidence="3">Leucine-rich repeat protein</fullName>
    </submittedName>
</protein>
<dbReference type="PANTHER" id="PTHR45661:SF3">
    <property type="entry name" value="IG-LIKE DOMAIN-CONTAINING PROTEIN"/>
    <property type="match status" value="1"/>
</dbReference>
<sequence length="1060" mass="111371">MKHPTAKRIGALLLTLALVFSLPGLMGLAQGDAPQPTVFEGDIFITSGYGGGLSIDGFTREYIASLNDAQKADIAVSIPATYKGKPVTALGEKAFATFIPKYDYYDSTVNFTSLDLSGAQNLTAISNYAFYSSRGANGFTGVLRLPPNVQSIGSCAFQNCAGFSGDLTLPDSLTALSNSSFDGCSGLNGALRLSTNPSFTAIPQQAFNNCGFTGTLTLPANITSIGPKAFSNTRFSGALNLPDTIHAIKSAAFSDCTGFTGVPRLPSGLAVLESQTFQGCSGLSGALVLPDTLTSIGSQCFYGTALETVYLPDNPDTVLVNGGSAFNSCGKLTALVSPAALYENYKAKVTASTPKKLLAYPVTVTFEGTGAAIERLYNLPLNYVRNAQGVWSADSGYALPEVTSSTQPGFDHVWSFTDTGLPTQAGVSPASKVTGSVLHAVNIYSAPVITQGEPTLHKEYDGTQSLLSITATHPLADQLLIYYDWHKVNHYQGGRVQWSTSNTYAVQEIEDSAGGEDSWYQVTVYAYDRATQKQFFKSGEYYFDVEITHRTPTVNPSCETTVFIGDGLPDLSLSPGDSQGTIAWDPEQTPALGQAAYSWTFTPADPAHDLTVTGAVTLQFIDTQPISVTVQGNGAVTPAGAAVDAPIGQDMTFTFTPQAGHKVAGITVDGAAQPAASGYTFYNVRKPHALTVEFAPLAADDAEDMIASLPSIADAQTPQEAAQAADAILAAKEHYEAMPAGQDSISPAARTALHEALATLPQVQVSVHLDPAVQADRVSIANPSDLLSAMTQQEAQALRDGSIEKFELVLALGPAAPSAQEAQALIQALKDQQPGRQYGITLEKQITSGGVTQGQVLSALPAPIHLAFPIPEELKAPVPLHRSYCVLRAHTNADGAVQIDQLSDSTPLAPDVITIATDRFSTYMLAYQDAPERYAVTFETDGAGTVPAQTLAYGEKAALPAQPEKAGFRFIGWFAAGADSPWDFDTPITGPITLCARFIPIPAEATASPGAGSPQATGGTCGQTTPATGDSAPYLLFIALCLGSALILSIALGLRYRRGR</sequence>
<keyword evidence="2" id="KW-0812">Transmembrane</keyword>
<dbReference type="PANTHER" id="PTHR45661">
    <property type="entry name" value="SURFACE ANTIGEN"/>
    <property type="match status" value="1"/>
</dbReference>
<comment type="caution">
    <text evidence="3">The sequence shown here is derived from an EMBL/GenBank/DDBJ whole genome shotgun (WGS) entry which is preliminary data.</text>
</comment>
<evidence type="ECO:0000313" key="4">
    <source>
        <dbReference type="Proteomes" id="UP000654279"/>
    </source>
</evidence>
<dbReference type="Gene3D" id="3.80.10.10">
    <property type="entry name" value="Ribonuclease Inhibitor"/>
    <property type="match status" value="2"/>
</dbReference>